<reference evidence="1" key="1">
    <citation type="submission" date="2021-04" db="EMBL/GenBank/DDBJ databases">
        <title>Draft Genome Sequence of Pandoravirus japonicus, Isolated from the Sabaishi River of Niigata, Japan.</title>
        <authorList>
            <person name="Hosokawa N."/>
            <person name="Takahashi H."/>
            <person name="Aoki K."/>
            <person name="Takemura M."/>
        </authorList>
    </citation>
    <scope>NUCLEOTIDE SEQUENCE</scope>
</reference>
<protein>
    <submittedName>
        <fullName evidence="1">Uncharacterized protein</fullName>
    </submittedName>
</protein>
<proteinExistence type="predicted"/>
<dbReference type="Proteomes" id="UP001253637">
    <property type="component" value="Segment"/>
</dbReference>
<sequence>MTGSTKEEKSPQKANVLLGLWVFLHACAGWSDGSGKCGRCWSVLRDQHAAQHATLSFFRWRAKNEAYYWAMACAGKGASDRDAASPGLGPAATSRPADWQKLLSFAMRQ</sequence>
<evidence type="ECO:0000313" key="2">
    <source>
        <dbReference type="Proteomes" id="UP001253637"/>
    </source>
</evidence>
<evidence type="ECO:0000313" key="1">
    <source>
        <dbReference type="EMBL" id="BCU02786.1"/>
    </source>
</evidence>
<accession>A0A811BP87</accession>
<dbReference type="EMBL" id="LC625835">
    <property type="protein sequence ID" value="BCU02786.1"/>
    <property type="molecule type" value="Genomic_DNA"/>
</dbReference>
<organism evidence="1 2">
    <name type="scientific">Pandoravirus japonicus</name>
    <dbReference type="NCBI Taxonomy" id="2823154"/>
    <lineage>
        <taxon>Viruses</taxon>
        <taxon>Pandoravirus</taxon>
    </lineage>
</organism>
<name>A0A811BP87_9VIRU</name>